<keyword evidence="6" id="KW-0732">Signal</keyword>
<dbReference type="CDD" id="cd09111">
    <property type="entry name" value="PLDc_ymdC_like_1"/>
    <property type="match status" value="1"/>
</dbReference>
<keyword evidence="4" id="KW-0964">Secreted</keyword>
<reference evidence="8 9" key="1">
    <citation type="submission" date="2019-12" db="EMBL/GenBank/DDBJ databases">
        <title>Strain KN286 was isolated from seawater, which was collected from Caroline Seamount in the tropical western Pacific.</title>
        <authorList>
            <person name="Wang Q."/>
        </authorList>
    </citation>
    <scope>NUCLEOTIDE SEQUENCE [LARGE SCALE GENOMIC DNA]</scope>
    <source>
        <strain evidence="8 9">KN286</strain>
    </source>
</reference>
<sequence length="513" mass="56444">MTRFNGIRAAFAALSLLAMGACTYVPFDAPRTVSRATDPLGPSALASEAQADLAPYGGRSAFVPLSEGNDALGARLKMIEAAERSIDLQYFLIKPDLAGSLVSRALIDAAERGVRVRFLLDDVFTTADDTQLALLDSFDNIEVRLFNPLSRNSIKAVNFLLDFNRVNRRMHNKSLTVDNALSVVGGRNIADEYFQIHTDAEFADFDMFVAGPAVQKITESFDRFWNDPRAVPVVNIVGADTEAELRATLADITTSASAAERGIYRRAVNSQYIADFSAGRLDALVSANMVVSDSPDKLRQPVPSADRRLYRALQDQMLKSEDSVLILTPYFVPRQSGVDFYAELERRGIDVKVVTNSLAATNHSYVHGGYAKYRKALLEAGVQLYEVRADAPQVLGDLPEGSDVKLTMHTKLAFFDDDRAFVGSLNFDPRSIEINSELGLFVALPADSELTADLIRQRLADYAYEVRLDAEGRLIWVYDNGRRRELLRSEPGAGALSKFVAGVTRILPVEGQL</sequence>
<dbReference type="PROSITE" id="PS50035">
    <property type="entry name" value="PLD"/>
    <property type="match status" value="2"/>
</dbReference>
<evidence type="ECO:0000256" key="2">
    <source>
        <dbReference type="ARBA" id="ARBA00004613"/>
    </source>
</evidence>
<comment type="subcellular location">
    <subcellularLocation>
        <location evidence="2">Secreted</location>
    </subcellularLocation>
</comment>
<evidence type="ECO:0000256" key="3">
    <source>
        <dbReference type="ARBA" id="ARBA00018392"/>
    </source>
</evidence>
<evidence type="ECO:0000256" key="5">
    <source>
        <dbReference type="ARBA" id="ARBA00029594"/>
    </source>
</evidence>
<dbReference type="EMBL" id="WUWG01000005">
    <property type="protein sequence ID" value="MXU66096.1"/>
    <property type="molecule type" value="Genomic_DNA"/>
</dbReference>
<dbReference type="PANTHER" id="PTHR21248:SF12">
    <property type="entry name" value="CARDIOLIPIN SYNTHASE C"/>
    <property type="match status" value="1"/>
</dbReference>
<evidence type="ECO:0000313" key="8">
    <source>
        <dbReference type="EMBL" id="MXU66096.1"/>
    </source>
</evidence>
<evidence type="ECO:0000259" key="7">
    <source>
        <dbReference type="PROSITE" id="PS50035"/>
    </source>
</evidence>
<gene>
    <name evidence="8" type="ORF">GSH16_11620</name>
</gene>
<comment type="caution">
    <text evidence="8">The sequence shown here is derived from an EMBL/GenBank/DDBJ whole genome shotgun (WGS) entry which is preliminary data.</text>
</comment>
<feature type="chain" id="PRO_5025507951" description="Phospholipase D" evidence="6">
    <location>
        <begin position="21"/>
        <end position="513"/>
    </location>
</feature>
<dbReference type="AlphaFoldDB" id="A0A6B0TQ74"/>
<evidence type="ECO:0000313" key="9">
    <source>
        <dbReference type="Proteomes" id="UP000436016"/>
    </source>
</evidence>
<dbReference type="Gene3D" id="3.30.870.10">
    <property type="entry name" value="Endonuclease Chain A"/>
    <property type="match status" value="2"/>
</dbReference>
<dbReference type="Pfam" id="PF13091">
    <property type="entry name" value="PLDc_2"/>
    <property type="match status" value="2"/>
</dbReference>
<dbReference type="InterPro" id="IPR025202">
    <property type="entry name" value="PLD-like_dom"/>
</dbReference>
<dbReference type="CDD" id="cd09113">
    <property type="entry name" value="PLDc_ymdC_like_2"/>
    <property type="match status" value="1"/>
</dbReference>
<comment type="function">
    <text evidence="1">Could be a virulence factor.</text>
</comment>
<dbReference type="RefSeq" id="WP_160855283.1">
    <property type="nucleotide sequence ID" value="NZ_WUWG01000005.1"/>
</dbReference>
<evidence type="ECO:0000256" key="1">
    <source>
        <dbReference type="ARBA" id="ARBA00003145"/>
    </source>
</evidence>
<dbReference type="Proteomes" id="UP000436016">
    <property type="component" value="Unassembled WGS sequence"/>
</dbReference>
<protein>
    <recommendedName>
        <fullName evidence="3">Phospholipase D</fullName>
    </recommendedName>
    <alternativeName>
        <fullName evidence="5">Choline phosphatase</fullName>
    </alternativeName>
</protein>
<dbReference type="GO" id="GO:0005576">
    <property type="term" value="C:extracellular region"/>
    <property type="evidence" value="ECO:0007669"/>
    <property type="project" value="UniProtKB-SubCell"/>
</dbReference>
<evidence type="ECO:0000256" key="4">
    <source>
        <dbReference type="ARBA" id="ARBA00022525"/>
    </source>
</evidence>
<dbReference type="PROSITE" id="PS51257">
    <property type="entry name" value="PROKAR_LIPOPROTEIN"/>
    <property type="match status" value="1"/>
</dbReference>
<accession>A0A6B0TQ74</accession>
<proteinExistence type="predicted"/>
<dbReference type="PANTHER" id="PTHR21248">
    <property type="entry name" value="CARDIOLIPIN SYNTHASE"/>
    <property type="match status" value="1"/>
</dbReference>
<name>A0A6B0TQ74_9RHOB</name>
<dbReference type="GO" id="GO:0032049">
    <property type="term" value="P:cardiolipin biosynthetic process"/>
    <property type="evidence" value="ECO:0007669"/>
    <property type="project" value="UniProtKB-ARBA"/>
</dbReference>
<feature type="domain" description="PLD phosphodiesterase" evidence="7">
    <location>
        <begin position="166"/>
        <end position="193"/>
    </location>
</feature>
<dbReference type="GO" id="GO:0030572">
    <property type="term" value="F:phosphatidyltransferase activity"/>
    <property type="evidence" value="ECO:0007669"/>
    <property type="project" value="UniProtKB-ARBA"/>
</dbReference>
<keyword evidence="9" id="KW-1185">Reference proteome</keyword>
<feature type="domain" description="PLD phosphodiesterase" evidence="7">
    <location>
        <begin position="404"/>
        <end position="431"/>
    </location>
</feature>
<dbReference type="SUPFAM" id="SSF56024">
    <property type="entry name" value="Phospholipase D/nuclease"/>
    <property type="match status" value="2"/>
</dbReference>
<organism evidence="8 9">
    <name type="scientific">Oceanomicrobium pacificus</name>
    <dbReference type="NCBI Taxonomy" id="2692916"/>
    <lineage>
        <taxon>Bacteria</taxon>
        <taxon>Pseudomonadati</taxon>
        <taxon>Pseudomonadota</taxon>
        <taxon>Alphaproteobacteria</taxon>
        <taxon>Rhodobacterales</taxon>
        <taxon>Paracoccaceae</taxon>
        <taxon>Oceanomicrobium</taxon>
    </lineage>
</organism>
<dbReference type="InterPro" id="IPR001736">
    <property type="entry name" value="PLipase_D/transphosphatidylase"/>
</dbReference>
<evidence type="ECO:0000256" key="6">
    <source>
        <dbReference type="SAM" id="SignalP"/>
    </source>
</evidence>
<feature type="signal peptide" evidence="6">
    <location>
        <begin position="1"/>
        <end position="20"/>
    </location>
</feature>
<dbReference type="SMART" id="SM00155">
    <property type="entry name" value="PLDc"/>
    <property type="match status" value="2"/>
</dbReference>